<dbReference type="KEGG" id="beq:BEWA_029370"/>
<evidence type="ECO:0000313" key="1">
    <source>
        <dbReference type="EMBL" id="AFZ80087.1"/>
    </source>
</evidence>
<accession>L0AWW7</accession>
<dbReference type="EMBL" id="CP001669">
    <property type="protein sequence ID" value="AFZ80087.1"/>
    <property type="molecule type" value="Genomic_DNA"/>
</dbReference>
<name>L0AWW7_THEEQ</name>
<sequence length="148" mass="16952">MTRTDILLRDKNHKTNTGHDAKIDISVTEEQFGECYVKYTHKWVNGSAILGRMLCRNTLHFLKGYDPKDVESVSVYFWKDDVDLRNPLMLEVCPDGVLFTRPNSSNTWCMSTGNKLDTLDGQHKIFNGVDNIPARKYQRTARANTIPS</sequence>
<dbReference type="Proteomes" id="UP000031512">
    <property type="component" value="Chromosome 1"/>
</dbReference>
<dbReference type="RefSeq" id="XP_004829753.1">
    <property type="nucleotide sequence ID" value="XM_004829696.1"/>
</dbReference>
<dbReference type="AlphaFoldDB" id="L0AWW7"/>
<protein>
    <submittedName>
        <fullName evidence="1">Uncharacterized protein</fullName>
    </submittedName>
</protein>
<evidence type="ECO:0000313" key="2">
    <source>
        <dbReference type="Proteomes" id="UP000031512"/>
    </source>
</evidence>
<dbReference type="GeneID" id="15807013"/>
<gene>
    <name evidence="1" type="ORF">BEWA_029370</name>
</gene>
<organism evidence="1 2">
    <name type="scientific">Theileria equi strain WA</name>
    <dbReference type="NCBI Taxonomy" id="1537102"/>
    <lineage>
        <taxon>Eukaryota</taxon>
        <taxon>Sar</taxon>
        <taxon>Alveolata</taxon>
        <taxon>Apicomplexa</taxon>
        <taxon>Aconoidasida</taxon>
        <taxon>Piroplasmida</taxon>
        <taxon>Theileriidae</taxon>
        <taxon>Theileria</taxon>
    </lineage>
</organism>
<reference evidence="1 2" key="1">
    <citation type="journal article" date="2012" name="BMC Genomics">
        <title>Comparative genomic analysis and phylogenetic position of Theileria equi.</title>
        <authorList>
            <person name="Kappmeyer L.S."/>
            <person name="Thiagarajan M."/>
            <person name="Herndon D.R."/>
            <person name="Ramsay J.D."/>
            <person name="Caler E."/>
            <person name="Djikeng A."/>
            <person name="Gillespie J.J."/>
            <person name="Lau A.O."/>
            <person name="Roalson E.H."/>
            <person name="Silva J.C."/>
            <person name="Silva M.G."/>
            <person name="Suarez C.E."/>
            <person name="Ueti M.W."/>
            <person name="Nene V.M."/>
            <person name="Mealey R.H."/>
            <person name="Knowles D.P."/>
            <person name="Brayton K.A."/>
        </authorList>
    </citation>
    <scope>NUCLEOTIDE SEQUENCE [LARGE SCALE GENOMIC DNA]</scope>
    <source>
        <strain evidence="1 2">WA</strain>
    </source>
</reference>
<dbReference type="VEuPathDB" id="PiroplasmaDB:BEWA_029370"/>
<keyword evidence="2" id="KW-1185">Reference proteome</keyword>
<proteinExistence type="predicted"/>